<dbReference type="RefSeq" id="WP_163740299.1">
    <property type="nucleotide sequence ID" value="NZ_JAAGOA010000012.1"/>
</dbReference>
<dbReference type="PANTHER" id="PTHR30136">
    <property type="entry name" value="HELIX-TURN-HELIX TRANSCRIPTIONAL REGULATOR, ICLR FAMILY"/>
    <property type="match status" value="1"/>
</dbReference>
<feature type="domain" description="IclR-ED" evidence="5">
    <location>
        <begin position="71"/>
        <end position="255"/>
    </location>
</feature>
<dbReference type="EMBL" id="JAAGOA010000012">
    <property type="protein sequence ID" value="NEE02080.1"/>
    <property type="molecule type" value="Genomic_DNA"/>
</dbReference>
<organism evidence="6 7">
    <name type="scientific">Phytoactinopolyspora halotolerans</name>
    <dbReference type="NCBI Taxonomy" id="1981512"/>
    <lineage>
        <taxon>Bacteria</taxon>
        <taxon>Bacillati</taxon>
        <taxon>Actinomycetota</taxon>
        <taxon>Actinomycetes</taxon>
        <taxon>Jiangellales</taxon>
        <taxon>Jiangellaceae</taxon>
        <taxon>Phytoactinopolyspora</taxon>
    </lineage>
</organism>
<dbReference type="InterPro" id="IPR050707">
    <property type="entry name" value="HTH_MetabolicPath_Reg"/>
</dbReference>
<dbReference type="Pfam" id="PF01614">
    <property type="entry name" value="IclR_C"/>
    <property type="match status" value="1"/>
</dbReference>
<gene>
    <name evidence="6" type="ORF">G1H10_18050</name>
</gene>
<evidence type="ECO:0000313" key="6">
    <source>
        <dbReference type="EMBL" id="NEE02080.1"/>
    </source>
</evidence>
<dbReference type="InterPro" id="IPR014757">
    <property type="entry name" value="Tscrpt_reg_IclR_C"/>
</dbReference>
<dbReference type="InterPro" id="IPR036388">
    <property type="entry name" value="WH-like_DNA-bd_sf"/>
</dbReference>
<dbReference type="GO" id="GO:0003700">
    <property type="term" value="F:DNA-binding transcription factor activity"/>
    <property type="evidence" value="ECO:0007669"/>
    <property type="project" value="TreeGrafter"/>
</dbReference>
<dbReference type="InterPro" id="IPR036390">
    <property type="entry name" value="WH_DNA-bd_sf"/>
</dbReference>
<feature type="domain" description="HTH iclR-type" evidence="4">
    <location>
        <begin position="7"/>
        <end position="70"/>
    </location>
</feature>
<dbReference type="PROSITE" id="PS51078">
    <property type="entry name" value="ICLR_ED"/>
    <property type="match status" value="1"/>
</dbReference>
<dbReference type="SUPFAM" id="SSF46785">
    <property type="entry name" value="Winged helix' DNA-binding domain"/>
    <property type="match status" value="1"/>
</dbReference>
<evidence type="ECO:0000259" key="4">
    <source>
        <dbReference type="PROSITE" id="PS51077"/>
    </source>
</evidence>
<dbReference type="Pfam" id="PF09339">
    <property type="entry name" value="HTH_IclR"/>
    <property type="match status" value="1"/>
</dbReference>
<dbReference type="GO" id="GO:0003677">
    <property type="term" value="F:DNA binding"/>
    <property type="evidence" value="ECO:0007669"/>
    <property type="project" value="UniProtKB-KW"/>
</dbReference>
<keyword evidence="7" id="KW-1185">Reference proteome</keyword>
<dbReference type="InterPro" id="IPR029016">
    <property type="entry name" value="GAF-like_dom_sf"/>
</dbReference>
<dbReference type="GO" id="GO:0045892">
    <property type="term" value="P:negative regulation of DNA-templated transcription"/>
    <property type="evidence" value="ECO:0007669"/>
    <property type="project" value="TreeGrafter"/>
</dbReference>
<dbReference type="Gene3D" id="3.30.450.40">
    <property type="match status" value="1"/>
</dbReference>
<proteinExistence type="predicted"/>
<evidence type="ECO:0000256" key="2">
    <source>
        <dbReference type="ARBA" id="ARBA00023125"/>
    </source>
</evidence>
<dbReference type="Proteomes" id="UP000475214">
    <property type="component" value="Unassembled WGS sequence"/>
</dbReference>
<comment type="caution">
    <text evidence="6">The sequence shown here is derived from an EMBL/GenBank/DDBJ whole genome shotgun (WGS) entry which is preliminary data.</text>
</comment>
<sequence>MAQGRTVPAVDRAVKILNVFLDGQGPRTVPEITAHVDLPRSTTYELVQTLVANNYLRAVDGYGNRFDLGIRLLELGSTFSAGIDLAEQGRVVADTIMARCNETVHIATRDGRDVIYLVKADSPHAVRMVSGVGRRLPAHCTAVGKAMLADLSDDELAELYRDVTDWPAMTPKTITTFDELLDQLHTVRGRGLAYDDCESNPDVKCVAAAVRDLSGAVVAGISISVPVHRADHRLDDELTHHVAEGARDLSARLGYTPRPGQA</sequence>
<dbReference type="Gene3D" id="1.10.10.10">
    <property type="entry name" value="Winged helix-like DNA-binding domain superfamily/Winged helix DNA-binding domain"/>
    <property type="match status" value="1"/>
</dbReference>
<dbReference type="SMART" id="SM00346">
    <property type="entry name" value="HTH_ICLR"/>
    <property type="match status" value="1"/>
</dbReference>
<evidence type="ECO:0000313" key="7">
    <source>
        <dbReference type="Proteomes" id="UP000475214"/>
    </source>
</evidence>
<evidence type="ECO:0000256" key="1">
    <source>
        <dbReference type="ARBA" id="ARBA00023015"/>
    </source>
</evidence>
<name>A0A6L9SDH5_9ACTN</name>
<keyword evidence="2" id="KW-0238">DNA-binding</keyword>
<dbReference type="PROSITE" id="PS51077">
    <property type="entry name" value="HTH_ICLR"/>
    <property type="match status" value="1"/>
</dbReference>
<dbReference type="AlphaFoldDB" id="A0A6L9SDH5"/>
<reference evidence="6 7" key="1">
    <citation type="submission" date="2020-02" db="EMBL/GenBank/DDBJ databases">
        <authorList>
            <person name="Li X.-J."/>
            <person name="Han X.-M."/>
        </authorList>
    </citation>
    <scope>NUCLEOTIDE SEQUENCE [LARGE SCALE GENOMIC DNA]</scope>
    <source>
        <strain evidence="6 7">CCTCC AB 2017055</strain>
    </source>
</reference>
<evidence type="ECO:0000256" key="3">
    <source>
        <dbReference type="ARBA" id="ARBA00023163"/>
    </source>
</evidence>
<accession>A0A6L9SDH5</accession>
<evidence type="ECO:0000259" key="5">
    <source>
        <dbReference type="PROSITE" id="PS51078"/>
    </source>
</evidence>
<dbReference type="SUPFAM" id="SSF55781">
    <property type="entry name" value="GAF domain-like"/>
    <property type="match status" value="1"/>
</dbReference>
<dbReference type="PANTHER" id="PTHR30136:SF2">
    <property type="entry name" value="TRANSCRIPTIONAL REGULATOR ICLR"/>
    <property type="match status" value="1"/>
</dbReference>
<keyword evidence="3" id="KW-0804">Transcription</keyword>
<dbReference type="InterPro" id="IPR005471">
    <property type="entry name" value="Tscrpt_reg_IclR_N"/>
</dbReference>
<keyword evidence="1" id="KW-0805">Transcription regulation</keyword>
<protein>
    <submittedName>
        <fullName evidence="6">IclR family transcriptional regulator</fullName>
    </submittedName>
</protein>